<evidence type="ECO:0000256" key="1">
    <source>
        <dbReference type="SAM" id="MobiDB-lite"/>
    </source>
</evidence>
<dbReference type="AlphaFoldDB" id="A0A9P8IJG0"/>
<proteinExistence type="predicted"/>
<evidence type="ECO:0000313" key="2">
    <source>
        <dbReference type="EMBL" id="KAH0551216.1"/>
    </source>
</evidence>
<accession>A0A9P8IJG0</accession>
<feature type="compositionally biased region" description="Polar residues" evidence="1">
    <location>
        <begin position="518"/>
        <end position="527"/>
    </location>
</feature>
<dbReference type="EMBL" id="JAGHQM010002123">
    <property type="protein sequence ID" value="KAH0551216.1"/>
    <property type="molecule type" value="Genomic_DNA"/>
</dbReference>
<feature type="compositionally biased region" description="Basic and acidic residues" evidence="1">
    <location>
        <begin position="322"/>
        <end position="339"/>
    </location>
</feature>
<feature type="region of interest" description="Disordered" evidence="1">
    <location>
        <begin position="314"/>
        <end position="339"/>
    </location>
</feature>
<feature type="region of interest" description="Disordered" evidence="1">
    <location>
        <begin position="492"/>
        <end position="527"/>
    </location>
</feature>
<feature type="region of interest" description="Disordered" evidence="1">
    <location>
        <begin position="1"/>
        <end position="35"/>
    </location>
</feature>
<name>A0A9P8IJG0_9PEZI</name>
<dbReference type="Proteomes" id="UP000750711">
    <property type="component" value="Unassembled WGS sequence"/>
</dbReference>
<organism evidence="2 3">
    <name type="scientific">Trichoglossum hirsutum</name>
    <dbReference type="NCBI Taxonomy" id="265104"/>
    <lineage>
        <taxon>Eukaryota</taxon>
        <taxon>Fungi</taxon>
        <taxon>Dikarya</taxon>
        <taxon>Ascomycota</taxon>
        <taxon>Pezizomycotina</taxon>
        <taxon>Geoglossomycetes</taxon>
        <taxon>Geoglossales</taxon>
        <taxon>Geoglossaceae</taxon>
        <taxon>Trichoglossum</taxon>
    </lineage>
</organism>
<protein>
    <submittedName>
        <fullName evidence="2">Uncharacterized protein</fullName>
    </submittedName>
</protein>
<feature type="region of interest" description="Disordered" evidence="1">
    <location>
        <begin position="110"/>
        <end position="148"/>
    </location>
</feature>
<evidence type="ECO:0000313" key="3">
    <source>
        <dbReference type="Proteomes" id="UP000750711"/>
    </source>
</evidence>
<feature type="region of interest" description="Disordered" evidence="1">
    <location>
        <begin position="263"/>
        <end position="289"/>
    </location>
</feature>
<comment type="caution">
    <text evidence="2">The sequence shown here is derived from an EMBL/GenBank/DDBJ whole genome shotgun (WGS) entry which is preliminary data.</text>
</comment>
<gene>
    <name evidence="2" type="ORF">GP486_007466</name>
</gene>
<keyword evidence="3" id="KW-1185">Reference proteome</keyword>
<reference evidence="2" key="1">
    <citation type="submission" date="2021-03" db="EMBL/GenBank/DDBJ databases">
        <title>Comparative genomics and phylogenomic investigation of the class Geoglossomycetes provide insights into ecological specialization and systematics.</title>
        <authorList>
            <person name="Melie T."/>
            <person name="Pirro S."/>
            <person name="Miller A.N."/>
            <person name="Quandt A."/>
        </authorList>
    </citation>
    <scope>NUCLEOTIDE SEQUENCE</scope>
    <source>
        <strain evidence="2">CAQ_001_2017</strain>
    </source>
</reference>
<sequence length="527" mass="57795">MTSKQLQWMGVPRSRLPKIPTSTTTRQGGAAPKAVFPPYIDHQLTRERQKAQVRCDNTPAKDALIEDISKRKPEPIPEEPNPAFEVLNRKKRFLSRLLSFGLSGFLTTPGRCTRPAPPKSIHPISLQGQQDESKRFLGHRREHSCDSREGIRMQRISREPDMLQLGGSPPALLGASDNQTQASWKEPLSTQATTDHTNHSWAGIAFREAIDSDVPDSGEVPCDPALALSRDTREYPTVIRRKSKTRGFLPRLHTILEVSYVPTPRQSISAGRDNGGPPPSDTDQPWSGDVMSLDLSLPCNMNMPIQKQNIAVCGRPSGSSHSHLDTPLDKATGRNEPHYSRPCERCFQRDGSRESKRIRTFNWIQRLSQSDGVTLNTLGPGKVWPASQNHVPHQLPSSQWAADTRLAGAEACPSESPSTPTAELKPVKECLPIEESQDPAGSISSQRRGGCDPAIGASCIDSKKEFSAGGLSSTNMSATIRRSATSWNLSGPASRVVLSPETPIGARRRVSRRGAIWGQSSGCERNE</sequence>